<gene>
    <name evidence="2" type="ORF">NQZ67_05500</name>
</gene>
<sequence length="113" mass="13073">MKKNGAHDEEQLWFDEQVKTGLLKFDQAYERPEPELAQLEAFVAEHRRQHRRKLLRELALFWLVAAIVLTAILGLLDRSWIWYVTLQGISAVGAIGFIAAASVKRRKQSWKNS</sequence>
<proteinExistence type="predicted"/>
<reference evidence="2" key="1">
    <citation type="submission" date="2022-08" db="EMBL/GenBank/DDBJ databases">
        <title>The genomic sequence of strain Paenibacillus sp. SCIV0701.</title>
        <authorList>
            <person name="Zhao H."/>
        </authorList>
    </citation>
    <scope>NUCLEOTIDE SEQUENCE</scope>
    <source>
        <strain evidence="2">SCIV0701</strain>
    </source>
</reference>
<feature type="transmembrane region" description="Helical" evidence="1">
    <location>
        <begin position="80"/>
        <end position="103"/>
    </location>
</feature>
<comment type="caution">
    <text evidence="2">The sequence shown here is derived from an EMBL/GenBank/DDBJ whole genome shotgun (WGS) entry which is preliminary data.</text>
</comment>
<keyword evidence="1" id="KW-0812">Transmembrane</keyword>
<dbReference type="Pfam" id="PF17280">
    <property type="entry name" value="DUF5345"/>
    <property type="match status" value="1"/>
</dbReference>
<dbReference type="EMBL" id="JANIPJ010000003">
    <property type="protein sequence ID" value="MCR2803334.1"/>
    <property type="molecule type" value="Genomic_DNA"/>
</dbReference>
<evidence type="ECO:0000313" key="2">
    <source>
        <dbReference type="EMBL" id="MCR2803334.1"/>
    </source>
</evidence>
<dbReference type="InterPro" id="IPR035238">
    <property type="entry name" value="DUF5345"/>
</dbReference>
<dbReference type="RefSeq" id="WP_257443533.1">
    <property type="nucleotide sequence ID" value="NZ_JANIPJ010000003.1"/>
</dbReference>
<feature type="transmembrane region" description="Helical" evidence="1">
    <location>
        <begin position="54"/>
        <end position="74"/>
    </location>
</feature>
<evidence type="ECO:0000313" key="3">
    <source>
        <dbReference type="Proteomes" id="UP001141950"/>
    </source>
</evidence>
<keyword evidence="3" id="KW-1185">Reference proteome</keyword>
<dbReference type="Proteomes" id="UP001141950">
    <property type="component" value="Unassembled WGS sequence"/>
</dbReference>
<keyword evidence="1" id="KW-0472">Membrane</keyword>
<evidence type="ECO:0000256" key="1">
    <source>
        <dbReference type="SAM" id="Phobius"/>
    </source>
</evidence>
<dbReference type="AlphaFoldDB" id="A0A9X2MMB9"/>
<protein>
    <submittedName>
        <fullName evidence="2">YxlC family protein</fullName>
    </submittedName>
</protein>
<keyword evidence="1" id="KW-1133">Transmembrane helix</keyword>
<organism evidence="2 3">
    <name type="scientific">Paenibacillus soyae</name>
    <dbReference type="NCBI Taxonomy" id="2969249"/>
    <lineage>
        <taxon>Bacteria</taxon>
        <taxon>Bacillati</taxon>
        <taxon>Bacillota</taxon>
        <taxon>Bacilli</taxon>
        <taxon>Bacillales</taxon>
        <taxon>Paenibacillaceae</taxon>
        <taxon>Paenibacillus</taxon>
    </lineage>
</organism>
<name>A0A9X2MMB9_9BACL</name>
<accession>A0A9X2MMB9</accession>